<accession>A0A3N4HM55</accession>
<dbReference type="PANTHER" id="PTHR10039">
    <property type="entry name" value="AMELOGENIN"/>
    <property type="match status" value="1"/>
</dbReference>
<dbReference type="Gene3D" id="3.40.50.300">
    <property type="entry name" value="P-loop containing nucleotide triphosphate hydrolases"/>
    <property type="match status" value="1"/>
</dbReference>
<reference evidence="4 5" key="1">
    <citation type="journal article" date="2018" name="Nat. Ecol. Evol.">
        <title>Pezizomycetes genomes reveal the molecular basis of ectomycorrhizal truffle lifestyle.</title>
        <authorList>
            <person name="Murat C."/>
            <person name="Payen T."/>
            <person name="Noel B."/>
            <person name="Kuo A."/>
            <person name="Morin E."/>
            <person name="Chen J."/>
            <person name="Kohler A."/>
            <person name="Krizsan K."/>
            <person name="Balestrini R."/>
            <person name="Da Silva C."/>
            <person name="Montanini B."/>
            <person name="Hainaut M."/>
            <person name="Levati E."/>
            <person name="Barry K.W."/>
            <person name="Belfiori B."/>
            <person name="Cichocki N."/>
            <person name="Clum A."/>
            <person name="Dockter R.B."/>
            <person name="Fauchery L."/>
            <person name="Guy J."/>
            <person name="Iotti M."/>
            <person name="Le Tacon F."/>
            <person name="Lindquist E.A."/>
            <person name="Lipzen A."/>
            <person name="Malagnac F."/>
            <person name="Mello A."/>
            <person name="Molinier V."/>
            <person name="Miyauchi S."/>
            <person name="Poulain J."/>
            <person name="Riccioni C."/>
            <person name="Rubini A."/>
            <person name="Sitrit Y."/>
            <person name="Splivallo R."/>
            <person name="Traeger S."/>
            <person name="Wang M."/>
            <person name="Zifcakova L."/>
            <person name="Wipf D."/>
            <person name="Zambonelli A."/>
            <person name="Paolocci F."/>
            <person name="Nowrousian M."/>
            <person name="Ottonello S."/>
            <person name="Baldrian P."/>
            <person name="Spatafora J.W."/>
            <person name="Henrissat B."/>
            <person name="Nagy L.G."/>
            <person name="Aury J.M."/>
            <person name="Wincker P."/>
            <person name="Grigoriev I.V."/>
            <person name="Bonfante P."/>
            <person name="Martin F.M."/>
        </authorList>
    </citation>
    <scope>NUCLEOTIDE SEQUENCE [LARGE SCALE GENOMIC DNA]</scope>
    <source>
        <strain evidence="4 5">RN42</strain>
    </source>
</reference>
<gene>
    <name evidence="4" type="ORF">BJ508DRAFT_365937</name>
</gene>
<dbReference type="Pfam" id="PF25053">
    <property type="entry name" value="DUF7791"/>
    <property type="match status" value="1"/>
</dbReference>
<dbReference type="PANTHER" id="PTHR10039:SF5">
    <property type="entry name" value="NACHT DOMAIN-CONTAINING PROTEIN"/>
    <property type="match status" value="1"/>
</dbReference>
<evidence type="ECO:0000259" key="2">
    <source>
        <dbReference type="Pfam" id="PF24883"/>
    </source>
</evidence>
<keyword evidence="5" id="KW-1185">Reference proteome</keyword>
<evidence type="ECO:0000259" key="3">
    <source>
        <dbReference type="Pfam" id="PF25053"/>
    </source>
</evidence>
<protein>
    <recommendedName>
        <fullName evidence="6">NACHT domain-containing protein</fullName>
    </recommendedName>
</protein>
<feature type="domain" description="Nephrocystin 3-like N-terminal" evidence="2">
    <location>
        <begin position="242"/>
        <end position="420"/>
    </location>
</feature>
<dbReference type="AlphaFoldDB" id="A0A3N4HM55"/>
<name>A0A3N4HM55_ASCIM</name>
<dbReference type="OrthoDB" id="443402at2759"/>
<organism evidence="4 5">
    <name type="scientific">Ascobolus immersus RN42</name>
    <dbReference type="NCBI Taxonomy" id="1160509"/>
    <lineage>
        <taxon>Eukaryota</taxon>
        <taxon>Fungi</taxon>
        <taxon>Dikarya</taxon>
        <taxon>Ascomycota</taxon>
        <taxon>Pezizomycotina</taxon>
        <taxon>Pezizomycetes</taxon>
        <taxon>Pezizales</taxon>
        <taxon>Ascobolaceae</taxon>
        <taxon>Ascobolus</taxon>
    </lineage>
</organism>
<dbReference type="InterPro" id="IPR027417">
    <property type="entry name" value="P-loop_NTPase"/>
</dbReference>
<evidence type="ECO:0000313" key="5">
    <source>
        <dbReference type="Proteomes" id="UP000275078"/>
    </source>
</evidence>
<evidence type="ECO:0000256" key="1">
    <source>
        <dbReference type="ARBA" id="ARBA00022737"/>
    </source>
</evidence>
<dbReference type="Pfam" id="PF24883">
    <property type="entry name" value="NPHP3_N"/>
    <property type="match status" value="1"/>
</dbReference>
<keyword evidence="1" id="KW-0677">Repeat</keyword>
<dbReference type="STRING" id="1160509.A0A3N4HM55"/>
<evidence type="ECO:0008006" key="6">
    <source>
        <dbReference type="Google" id="ProtNLM"/>
    </source>
</evidence>
<dbReference type="InterPro" id="IPR056884">
    <property type="entry name" value="NPHP3-like_N"/>
</dbReference>
<dbReference type="EMBL" id="ML119776">
    <property type="protein sequence ID" value="RPA74915.1"/>
    <property type="molecule type" value="Genomic_DNA"/>
</dbReference>
<dbReference type="Proteomes" id="UP000275078">
    <property type="component" value="Unassembled WGS sequence"/>
</dbReference>
<feature type="domain" description="DUF7791" evidence="3">
    <location>
        <begin position="545"/>
        <end position="676"/>
    </location>
</feature>
<dbReference type="InterPro" id="IPR056693">
    <property type="entry name" value="DUF7791"/>
</dbReference>
<proteinExistence type="predicted"/>
<evidence type="ECO:0000313" key="4">
    <source>
        <dbReference type="EMBL" id="RPA74915.1"/>
    </source>
</evidence>
<sequence>MAEALSLAACIVQFADHARKVVVWSFELYGSVDGATEDNEKLEKYIQDVANFNADITTEKGSSSWTKDLAPDERVAIEELAVMAESSAKDLLQILQGLKAAKDAGGKGANVQSLMKAIKTMMKSGEMEKIQKQIEQLQAQMSHRVLRSILDGQVSAAEQVQGLRQQLIEIKQTIDGLKPEYRAGIMAENEDPASMSEPMKAEVSRFSELVQRQCFYPKRLLEELRYSTMTNRGNQIKESFTGTSKWVYEEERCKPFLKWLEVGSGVFWFSGKPGSGKSTLFKHIQGETQTTDAIGAWAGSSKLLIASHYFWISSEDPLQRSLEGFYRNILHQLCVEEPDLIPILFPYEDRSKDLASRLRFALDANRLKESSIRLNLRYFFFIDGLDEFQESGNKYSDVQIASMISELASMPFLKICASSRPASAFEQAFGKRTFQIPETHEMLPQSIIIQNFTFRDMEKTVLEKFVSRPNWVWTVEKDPRWESIGSVIATKAEGVWLWTELVMRDLGAVLGEFSRGEDYDKIMALLAEYPSDLDDLYMLIWEKKVDPAHRTTAILIFSVMLQATTPIFASDIRFLLLEQQISTSSAASGNYDCYIQNSLDATNRYPRSLCYLDGIRSQLHNRCSDFLEIPQLPPTLLGIMNKAQDENYQSRSVRDLYAARVAFIHRSAKDFLAANIAAFRQSLASSTGYPQEPDNSVPLHLLSMAISVGSLSSFSRGDSHSSFIDDDLESVFRDWFRARWHDFFFHASRIDTEFRNILRLSGPKQRTSAKGLERLSPEYAYDPQSVVGRQFQTYLRLVTVVFSTVAVRPRSQDKPDTASFWYRLYLGRDSGDSCRISYIIDYWIFDCYRWAAADGPAAVSGVGRVSLEQEETIQKFVLRSRERVRGPDAVSIVIGTVARLHLFLLQHHGIKVWRKQRMRNSQYTSLNFLLAMSVFPSGIPEGDAMLGQQMSYSFDYEVIRLLLDLGANVNQEIPVEWRNKSFDVRTIEPGNRHDGLVSSRQAADTIFEASMYVLATFTSAMGSNQRDYSGLHSSSAENLISILLKGGADTKVLTTSKAAGFTFEELLIVYPGPYPKPLKWLQKRSSKKFFEGPRVTSTFLKEFDELERRGHGTIRDLVRVCGKAFSSTPFGRSRV</sequence>